<gene>
    <name evidence="6" type="ordered locus">VMUT_1206</name>
</gene>
<comment type="cofactor">
    <cofactor evidence="1">
        <name>FAD</name>
        <dbReference type="ChEBI" id="CHEBI:57692"/>
    </cofactor>
</comment>
<keyword evidence="4" id="KW-0560">Oxidoreductase</keyword>
<keyword evidence="3" id="KW-0285">Flavoprotein</keyword>
<dbReference type="KEGG" id="vmo:VMUT_1206"/>
<dbReference type="HOGENOM" id="CLU_851558_0_0_2"/>
<dbReference type="Gene3D" id="3.30.9.10">
    <property type="entry name" value="D-Amino Acid Oxidase, subunit A, domain 2"/>
    <property type="match status" value="1"/>
</dbReference>
<dbReference type="Proteomes" id="UP000007485">
    <property type="component" value="Chromosome"/>
</dbReference>
<dbReference type="OrthoDB" id="168391at2157"/>
<evidence type="ECO:0000256" key="2">
    <source>
        <dbReference type="ARBA" id="ARBA00009410"/>
    </source>
</evidence>
<dbReference type="PANTHER" id="PTHR13847:SF286">
    <property type="entry name" value="D-AMINO ACID DEHYDROGENASE"/>
    <property type="match status" value="1"/>
</dbReference>
<evidence type="ECO:0000256" key="4">
    <source>
        <dbReference type="ARBA" id="ARBA00023002"/>
    </source>
</evidence>
<accession>F0QYH8</accession>
<protein>
    <submittedName>
        <fullName evidence="6">FAD dependent oxidoreductase</fullName>
    </submittedName>
</protein>
<dbReference type="InterPro" id="IPR006076">
    <property type="entry name" value="FAD-dep_OxRdtase"/>
</dbReference>
<dbReference type="Pfam" id="PF01266">
    <property type="entry name" value="DAO"/>
    <property type="match status" value="1"/>
</dbReference>
<evidence type="ECO:0000256" key="3">
    <source>
        <dbReference type="ARBA" id="ARBA00022630"/>
    </source>
</evidence>
<feature type="domain" description="FAD dependent oxidoreductase" evidence="5">
    <location>
        <begin position="2"/>
        <end position="335"/>
    </location>
</feature>
<dbReference type="SUPFAM" id="SSF51905">
    <property type="entry name" value="FAD/NAD(P)-binding domain"/>
    <property type="match status" value="1"/>
</dbReference>
<dbReference type="STRING" id="985053.VMUT_1206"/>
<evidence type="ECO:0000313" key="6">
    <source>
        <dbReference type="EMBL" id="ADY01411.1"/>
    </source>
</evidence>
<dbReference type="InterPro" id="IPR036188">
    <property type="entry name" value="FAD/NAD-bd_sf"/>
</dbReference>
<dbReference type="GeneID" id="10288858"/>
<dbReference type="RefSeq" id="WP_013604573.1">
    <property type="nucleotide sequence ID" value="NC_015151.1"/>
</dbReference>
<dbReference type="GO" id="GO:0016491">
    <property type="term" value="F:oxidoreductase activity"/>
    <property type="evidence" value="ECO:0007669"/>
    <property type="project" value="UniProtKB-KW"/>
</dbReference>
<evidence type="ECO:0000313" key="7">
    <source>
        <dbReference type="Proteomes" id="UP000007485"/>
    </source>
</evidence>
<dbReference type="AlphaFoldDB" id="F0QYH8"/>
<dbReference type="PANTHER" id="PTHR13847">
    <property type="entry name" value="SARCOSINE DEHYDROGENASE-RELATED"/>
    <property type="match status" value="1"/>
</dbReference>
<dbReference type="Gene3D" id="3.50.50.60">
    <property type="entry name" value="FAD/NAD(P)-binding domain"/>
    <property type="match status" value="1"/>
</dbReference>
<keyword evidence="7" id="KW-1185">Reference proteome</keyword>
<organism evidence="6 7">
    <name type="scientific">Vulcanisaeta moutnovskia (strain 768-28)</name>
    <dbReference type="NCBI Taxonomy" id="985053"/>
    <lineage>
        <taxon>Archaea</taxon>
        <taxon>Thermoproteota</taxon>
        <taxon>Thermoprotei</taxon>
        <taxon>Thermoproteales</taxon>
        <taxon>Thermoproteaceae</taxon>
        <taxon>Vulcanisaeta</taxon>
    </lineage>
</organism>
<proteinExistence type="inferred from homology"/>
<dbReference type="eggNOG" id="arCOG00755">
    <property type="taxonomic scope" value="Archaea"/>
</dbReference>
<evidence type="ECO:0000256" key="1">
    <source>
        <dbReference type="ARBA" id="ARBA00001974"/>
    </source>
</evidence>
<dbReference type="EMBL" id="CP002529">
    <property type="protein sequence ID" value="ADY01411.1"/>
    <property type="molecule type" value="Genomic_DNA"/>
</dbReference>
<evidence type="ECO:0000259" key="5">
    <source>
        <dbReference type="Pfam" id="PF01266"/>
    </source>
</evidence>
<name>F0QYH8_VULM7</name>
<reference evidence="6 7" key="1">
    <citation type="journal article" date="2011" name="J. Bacteriol.">
        <title>Complete genome sequence of 'Vulcanisaeta moutnovskia' strain 768-28, a novel member of the hyperthermophilic crenarchaeal genus vulcanisaeta.</title>
        <authorList>
            <person name="Gumerov V.M."/>
            <person name="Mardanov A.V."/>
            <person name="Beletsky A.V."/>
            <person name="Prokofeva M.I."/>
            <person name="Bonch-Osmolovskaya E.A."/>
            <person name="Ravin N.V."/>
            <person name="Skryabin K.G."/>
        </authorList>
    </citation>
    <scope>NUCLEOTIDE SEQUENCE [LARGE SCALE GENOMIC DNA]</scope>
    <source>
        <strain evidence="6 7">768-28</strain>
    </source>
</reference>
<dbReference type="GO" id="GO:0005737">
    <property type="term" value="C:cytoplasm"/>
    <property type="evidence" value="ECO:0007669"/>
    <property type="project" value="TreeGrafter"/>
</dbReference>
<comment type="similarity">
    <text evidence="2">Belongs to the DadA oxidoreductase family.</text>
</comment>
<sequence>MDAVIIGGGVLGTVLAYLLTARGVNATLINSGFQRPRFPLIHSKLLRISEDIRLARISEDVYRELSREIGINVLRPMDSVTIIPNTCYDDTSRLMNMWHNVGVNTRIISDVRDYGIKEINEKEVYILSTNGDNFVNFPLLMKYVRNTNGIKYINGIARIKLSDDGVKALVNSEILHGDYFIITAGAWNSIIARNANLRIPLLPYKCQAAAFLSRRIDIIVYDYVLEIYIRPLGSIINNALGALGLSVMVSGDGNSRVTEPGKEGSVDREFLNEIKNKVRARLGNALLIGSRFGFCESTPDMRPVVGVVGSNNLLLIGGFNGYGAEVGPALAMAVVNYLLDGSWPDYARPYLIDRFGNDWPNIWDIDIEAHELCV</sequence>